<evidence type="ECO:0000256" key="4">
    <source>
        <dbReference type="ARBA" id="ARBA00022597"/>
    </source>
</evidence>
<feature type="transmembrane region" description="Helical" evidence="8">
    <location>
        <begin position="79"/>
        <end position="100"/>
    </location>
</feature>
<comment type="caution">
    <text evidence="10">The sequence shown here is derived from an EMBL/GenBank/DDBJ whole genome shotgun (WGS) entry which is preliminary data.</text>
</comment>
<evidence type="ECO:0000256" key="5">
    <source>
        <dbReference type="ARBA" id="ARBA00022692"/>
    </source>
</evidence>
<evidence type="ECO:0000256" key="6">
    <source>
        <dbReference type="ARBA" id="ARBA00022989"/>
    </source>
</evidence>
<evidence type="ECO:0000259" key="9">
    <source>
        <dbReference type="Pfam" id="PF02378"/>
    </source>
</evidence>
<evidence type="ECO:0000256" key="1">
    <source>
        <dbReference type="ARBA" id="ARBA00004651"/>
    </source>
</evidence>
<protein>
    <submittedName>
        <fullName evidence="10">Cellobiose-specific PTS system IIC component</fullName>
    </submittedName>
</protein>
<proteinExistence type="predicted"/>
<organism evidence="10 11">
    <name type="scientific">Lactiplantibacillus paraplantarum</name>
    <dbReference type="NCBI Taxonomy" id="60520"/>
    <lineage>
        <taxon>Bacteria</taxon>
        <taxon>Bacillati</taxon>
        <taxon>Bacillota</taxon>
        <taxon>Bacilli</taxon>
        <taxon>Lactobacillales</taxon>
        <taxon>Lactobacillaceae</taxon>
        <taxon>Lactiplantibacillus</taxon>
    </lineage>
</organism>
<keyword evidence="11" id="KW-1185">Reference proteome</keyword>
<evidence type="ECO:0000313" key="10">
    <source>
        <dbReference type="EMBL" id="GBF01814.1"/>
    </source>
</evidence>
<keyword evidence="3" id="KW-1003">Cell membrane</keyword>
<dbReference type="Proteomes" id="UP000236162">
    <property type="component" value="Unassembled WGS sequence"/>
</dbReference>
<dbReference type="PANTHER" id="PTHR33989">
    <property type="match status" value="1"/>
</dbReference>
<dbReference type="InterPro" id="IPR003352">
    <property type="entry name" value="PTS_EIIC"/>
</dbReference>
<evidence type="ECO:0000313" key="11">
    <source>
        <dbReference type="Proteomes" id="UP000236162"/>
    </source>
</evidence>
<evidence type="ECO:0000256" key="3">
    <source>
        <dbReference type="ARBA" id="ARBA00022475"/>
    </source>
</evidence>
<dbReference type="PANTHER" id="PTHR33989:SF4">
    <property type="entry name" value="PTS SYSTEM N,N'-DIACETYLCHITOBIOSE-SPECIFIC EIIC COMPONENT"/>
    <property type="match status" value="1"/>
</dbReference>
<keyword evidence="6 8" id="KW-1133">Transmembrane helix</keyword>
<keyword evidence="5 8" id="KW-0812">Transmembrane</keyword>
<reference evidence="10 11" key="1">
    <citation type="submission" date="2017-04" db="EMBL/GenBank/DDBJ databases">
        <title>In vitro and in silico characterization of Lactobacillus paraplantarum D2-1, a starter culture for soymilk fermentation.</title>
        <authorList>
            <person name="Endo A."/>
            <person name="Sasaki F."/>
            <person name="Maeno S."/>
            <person name="Kanesaki Y."/>
            <person name="Kubota E."/>
            <person name="Torres G.A."/>
            <person name="Tomita S."/>
            <person name="Nakagawa J."/>
        </authorList>
    </citation>
    <scope>NUCLEOTIDE SEQUENCE [LARGE SCALE GENOMIC DNA]</scope>
    <source>
        <strain evidence="10 11">D2-1</strain>
    </source>
</reference>
<name>A0ABQ0N9W8_9LACO</name>
<dbReference type="Pfam" id="PF02378">
    <property type="entry name" value="PTS_EIIC"/>
    <property type="match status" value="1"/>
</dbReference>
<feature type="transmembrane region" description="Helical" evidence="8">
    <location>
        <begin position="32"/>
        <end position="54"/>
    </location>
</feature>
<keyword evidence="7 8" id="KW-0472">Membrane</keyword>
<accession>A0ABQ0N9W8</accession>
<dbReference type="EMBL" id="BDOR01000005">
    <property type="protein sequence ID" value="GBF01814.1"/>
    <property type="molecule type" value="Genomic_DNA"/>
</dbReference>
<evidence type="ECO:0000256" key="8">
    <source>
        <dbReference type="SAM" id="Phobius"/>
    </source>
</evidence>
<feature type="domain" description="Phosphotransferase system EIIC" evidence="9">
    <location>
        <begin position="30"/>
        <end position="172"/>
    </location>
</feature>
<feature type="transmembrane region" description="Helical" evidence="8">
    <location>
        <begin position="112"/>
        <end position="131"/>
    </location>
</feature>
<gene>
    <name evidence="10" type="primary">celB_3</name>
    <name evidence="10" type="ORF">LPPLD21_01346</name>
</gene>
<dbReference type="InterPro" id="IPR051088">
    <property type="entry name" value="PTS_Sugar-EIIC/EIIB"/>
</dbReference>
<evidence type="ECO:0000256" key="2">
    <source>
        <dbReference type="ARBA" id="ARBA00022448"/>
    </source>
</evidence>
<comment type="subcellular location">
    <subcellularLocation>
        <location evidence="1">Cell membrane</location>
        <topology evidence="1">Multi-pass membrane protein</topology>
    </subcellularLocation>
</comment>
<feature type="transmembrane region" description="Helical" evidence="8">
    <location>
        <begin position="143"/>
        <end position="163"/>
    </location>
</feature>
<keyword evidence="2" id="KW-0813">Transport</keyword>
<evidence type="ECO:0000256" key="7">
    <source>
        <dbReference type="ARBA" id="ARBA00023136"/>
    </source>
</evidence>
<keyword evidence="4" id="KW-0762">Sugar transport</keyword>
<sequence length="188" mass="21222">MMNGFNVFMEKHIVPFAVKLNEQRHVAAIRDAFMYTFPITMAASLVILINNLVFSKTGFIAQILFLPKFFPHLENAQKLLTSVTNGTMNILSIFIAYLVARNLAKYFKADDMLVGMTGIACFMILYSPSIVKDGVTYLPTTYLGAQGLFVAMIVGGLVGEFLPRLTRIKSKLRCLRWFRRQLHGRSMA</sequence>